<evidence type="ECO:0000256" key="9">
    <source>
        <dbReference type="ARBA" id="ARBA00023136"/>
    </source>
</evidence>
<keyword evidence="5 11" id="KW-0812">Transmembrane</keyword>
<keyword evidence="6" id="KW-0378">Hydrolase</keyword>
<feature type="domain" description="Peptidase M50" evidence="12">
    <location>
        <begin position="269"/>
        <end position="432"/>
    </location>
</feature>
<dbReference type="CDD" id="cd06160">
    <property type="entry name" value="S2P-M50_like_2"/>
    <property type="match status" value="1"/>
</dbReference>
<proteinExistence type="inferred from homology"/>
<keyword evidence="4 13" id="KW-0645">Protease</keyword>
<dbReference type="GO" id="GO:0006508">
    <property type="term" value="P:proteolysis"/>
    <property type="evidence" value="ECO:0007669"/>
    <property type="project" value="UniProtKB-KW"/>
</dbReference>
<feature type="transmembrane region" description="Helical" evidence="11">
    <location>
        <begin position="362"/>
        <end position="381"/>
    </location>
</feature>
<comment type="subcellular location">
    <subcellularLocation>
        <location evidence="2">Membrane</location>
        <topology evidence="2">Multi-pass membrane protein</topology>
    </subcellularLocation>
</comment>
<evidence type="ECO:0000256" key="10">
    <source>
        <dbReference type="SAM" id="MobiDB-lite"/>
    </source>
</evidence>
<dbReference type="RefSeq" id="WP_413258110.1">
    <property type="nucleotide sequence ID" value="NZ_JBHFNS010000058.1"/>
</dbReference>
<feature type="transmembrane region" description="Helical" evidence="11">
    <location>
        <begin position="64"/>
        <end position="81"/>
    </location>
</feature>
<dbReference type="EMBL" id="JBHFNS010000058">
    <property type="protein sequence ID" value="MFB2936604.1"/>
    <property type="molecule type" value="Genomic_DNA"/>
</dbReference>
<dbReference type="PANTHER" id="PTHR31412">
    <property type="entry name" value="ZINC METALLOPROTEASE EGY1"/>
    <property type="match status" value="1"/>
</dbReference>
<comment type="similarity">
    <text evidence="3">Belongs to the peptidase M50B family.</text>
</comment>
<evidence type="ECO:0000256" key="2">
    <source>
        <dbReference type="ARBA" id="ARBA00004141"/>
    </source>
</evidence>
<dbReference type="InterPro" id="IPR044838">
    <property type="entry name" value="EGY1-like"/>
</dbReference>
<accession>A0ABV4YCQ7</accession>
<gene>
    <name evidence="13" type="ORF">ACE1B6_15240</name>
</gene>
<evidence type="ECO:0000313" key="13">
    <source>
        <dbReference type="EMBL" id="MFB2936604.1"/>
    </source>
</evidence>
<dbReference type="Pfam" id="PF02163">
    <property type="entry name" value="Peptidase_M50"/>
    <property type="match status" value="1"/>
</dbReference>
<feature type="transmembrane region" description="Helical" evidence="11">
    <location>
        <begin position="6"/>
        <end position="26"/>
    </location>
</feature>
<keyword evidence="7" id="KW-0809">Transit peptide</keyword>
<feature type="transmembrane region" description="Helical" evidence="11">
    <location>
        <begin position="323"/>
        <end position="350"/>
    </location>
</feature>
<evidence type="ECO:0000259" key="12">
    <source>
        <dbReference type="Pfam" id="PF02163"/>
    </source>
</evidence>
<dbReference type="Proteomes" id="UP001576776">
    <property type="component" value="Unassembled WGS sequence"/>
</dbReference>
<evidence type="ECO:0000256" key="6">
    <source>
        <dbReference type="ARBA" id="ARBA00022801"/>
    </source>
</evidence>
<feature type="transmembrane region" description="Helical" evidence="11">
    <location>
        <begin position="230"/>
        <end position="253"/>
    </location>
</feature>
<feature type="transmembrane region" description="Helical" evidence="11">
    <location>
        <begin position="38"/>
        <end position="58"/>
    </location>
</feature>
<feature type="compositionally biased region" description="Polar residues" evidence="10">
    <location>
        <begin position="101"/>
        <end position="123"/>
    </location>
</feature>
<keyword evidence="8 11" id="KW-1133">Transmembrane helix</keyword>
<evidence type="ECO:0000256" key="1">
    <source>
        <dbReference type="ARBA" id="ARBA00001947"/>
    </source>
</evidence>
<evidence type="ECO:0000256" key="8">
    <source>
        <dbReference type="ARBA" id="ARBA00022989"/>
    </source>
</evidence>
<evidence type="ECO:0000256" key="7">
    <source>
        <dbReference type="ARBA" id="ARBA00022946"/>
    </source>
</evidence>
<feature type="transmembrane region" description="Helical" evidence="11">
    <location>
        <begin position="432"/>
        <end position="458"/>
    </location>
</feature>
<sequence length="512" mass="55452">MFTASETPVIAIIVFVALVILIWGFLRAKPFGKLGILAWLQSVVLMAPWLLFFGLFAAGIYINLAAILLMLVVSSGLYIYLGRQLRAAGQDALLQEKAAKMSQNNQDSPHSPAETTPEASGSDNGKAKSEFLGIKEPLPIPEEDLKAIQGIFGIDTFFVTETIPYQEGAIFKGNLRGEAESSHDRLSAALKERVSDRYRLFMIENPEGKPTMVVLPSSNDPKVSTITQKILAVVLAIATIFTCLETAGFFLGFDLFNNWNRINEVLPIAAGILAVLFAHEIGHRVMAKRHNIRLSLPYFIPAWQLGSFGAVTRFESLLPNRKVMFDIAIAGPATGGIVSLLMLIIGLVLSHEGSFFQVPAEFFQGSILVGTLAKVVLGSALQKPLVDVHPLTVIGWLGLVITALNIMPAGQLDGGRIVHAIYGRKIASRATLATFIFLAIAAFANPIAIYWAIIILFLQRDLERPSLNEISEPDDARAALGLLALFLMITTLIPLTPGLAGRLGIGGANNIF</sequence>
<evidence type="ECO:0000256" key="11">
    <source>
        <dbReference type="SAM" id="Phobius"/>
    </source>
</evidence>
<evidence type="ECO:0000256" key="4">
    <source>
        <dbReference type="ARBA" id="ARBA00022670"/>
    </source>
</evidence>
<reference evidence="13 14" key="1">
    <citation type="submission" date="2024-09" db="EMBL/GenBank/DDBJ databases">
        <title>Floridaenema gen nov. (Aerosakkonemataceae, Aerosakkonematales ord. nov., Cyanobacteria) from benthic tropical and subtropical fresh waters, with the description of four new species.</title>
        <authorList>
            <person name="Moretto J.A."/>
            <person name="Berthold D.E."/>
            <person name="Lefler F.W."/>
            <person name="Huang I.-S."/>
            <person name="Laughinghouse H. IV."/>
        </authorList>
    </citation>
    <scope>NUCLEOTIDE SEQUENCE [LARGE SCALE GENOMIC DNA]</scope>
    <source>
        <strain evidence="13 14">BLCC-F154</strain>
    </source>
</reference>
<comment type="cofactor">
    <cofactor evidence="1">
        <name>Zn(2+)</name>
        <dbReference type="ChEBI" id="CHEBI:29105"/>
    </cofactor>
</comment>
<evidence type="ECO:0000313" key="14">
    <source>
        <dbReference type="Proteomes" id="UP001576776"/>
    </source>
</evidence>
<feature type="transmembrane region" description="Helical" evidence="11">
    <location>
        <begin position="265"/>
        <end position="282"/>
    </location>
</feature>
<feature type="transmembrane region" description="Helical" evidence="11">
    <location>
        <begin position="478"/>
        <end position="495"/>
    </location>
</feature>
<organism evidence="13 14">
    <name type="scientific">Floridaenema fluviatile BLCC-F154</name>
    <dbReference type="NCBI Taxonomy" id="3153640"/>
    <lineage>
        <taxon>Bacteria</taxon>
        <taxon>Bacillati</taxon>
        <taxon>Cyanobacteriota</taxon>
        <taxon>Cyanophyceae</taxon>
        <taxon>Oscillatoriophycideae</taxon>
        <taxon>Aerosakkonematales</taxon>
        <taxon>Aerosakkonemataceae</taxon>
        <taxon>Floridanema</taxon>
        <taxon>Floridanema fluviatile</taxon>
    </lineage>
</organism>
<dbReference type="InterPro" id="IPR008915">
    <property type="entry name" value="Peptidase_M50"/>
</dbReference>
<evidence type="ECO:0000256" key="5">
    <source>
        <dbReference type="ARBA" id="ARBA00022692"/>
    </source>
</evidence>
<protein>
    <submittedName>
        <fullName evidence="13">Site-2 protease family protein</fullName>
    </submittedName>
</protein>
<keyword evidence="14" id="KW-1185">Reference proteome</keyword>
<feature type="transmembrane region" description="Helical" evidence="11">
    <location>
        <begin position="393"/>
        <end position="412"/>
    </location>
</feature>
<dbReference type="GO" id="GO:0008233">
    <property type="term" value="F:peptidase activity"/>
    <property type="evidence" value="ECO:0007669"/>
    <property type="project" value="UniProtKB-KW"/>
</dbReference>
<name>A0ABV4YCQ7_9CYAN</name>
<dbReference type="PANTHER" id="PTHR31412:SF0">
    <property type="entry name" value="ZINC METALLOPROTEASE EGY1, CHLOROPLASTIC-RELATED"/>
    <property type="match status" value="1"/>
</dbReference>
<keyword evidence="9 11" id="KW-0472">Membrane</keyword>
<feature type="region of interest" description="Disordered" evidence="10">
    <location>
        <begin position="99"/>
        <end position="127"/>
    </location>
</feature>
<comment type="caution">
    <text evidence="13">The sequence shown here is derived from an EMBL/GenBank/DDBJ whole genome shotgun (WGS) entry which is preliminary data.</text>
</comment>
<evidence type="ECO:0000256" key="3">
    <source>
        <dbReference type="ARBA" id="ARBA00007931"/>
    </source>
</evidence>